<dbReference type="GO" id="GO:0005178">
    <property type="term" value="F:integrin binding"/>
    <property type="evidence" value="ECO:0007669"/>
    <property type="project" value="TreeGrafter"/>
</dbReference>
<evidence type="ECO:0000256" key="5">
    <source>
        <dbReference type="ARBA" id="ARBA00007449"/>
    </source>
</evidence>
<evidence type="ECO:0000259" key="33">
    <source>
        <dbReference type="SMART" id="SM01241"/>
    </source>
</evidence>
<dbReference type="GO" id="GO:0045202">
    <property type="term" value="C:synapse"/>
    <property type="evidence" value="ECO:0007669"/>
    <property type="project" value="TreeGrafter"/>
</dbReference>
<keyword evidence="17" id="KW-0581">Phagocytosis</keyword>
<dbReference type="InterPro" id="IPR057243">
    <property type="entry name" value="Integrin_I-EGF_CS"/>
</dbReference>
<feature type="domain" description="EGF-like" evidence="30">
    <location>
        <begin position="1807"/>
        <end position="1839"/>
    </location>
</feature>
<evidence type="ECO:0000256" key="27">
    <source>
        <dbReference type="ARBA" id="ARBA00035630"/>
    </source>
</evidence>
<dbReference type="InterPro" id="IPR036349">
    <property type="entry name" value="Integrin_bsu_tail_dom_sf"/>
</dbReference>
<dbReference type="GO" id="GO:0008305">
    <property type="term" value="C:integrin complex"/>
    <property type="evidence" value="ECO:0007669"/>
    <property type="project" value="TreeGrafter"/>
</dbReference>
<feature type="domain" description="Integrin beta subunit VWA" evidence="31">
    <location>
        <begin position="767"/>
        <end position="1181"/>
    </location>
</feature>
<dbReference type="GO" id="GO:0043236">
    <property type="term" value="F:laminin binding"/>
    <property type="evidence" value="ECO:0007669"/>
    <property type="project" value="TreeGrafter"/>
</dbReference>
<feature type="domain" description="EGF-like" evidence="30">
    <location>
        <begin position="518"/>
        <end position="550"/>
    </location>
</feature>
<feature type="domain" description="EGF-like" evidence="30">
    <location>
        <begin position="1284"/>
        <end position="1321"/>
    </location>
</feature>
<evidence type="ECO:0000256" key="16">
    <source>
        <dbReference type="ARBA" id="ARBA00022889"/>
    </source>
</evidence>
<dbReference type="Pfam" id="PF17205">
    <property type="entry name" value="PSI_integrin"/>
    <property type="match status" value="3"/>
</dbReference>
<keyword evidence="20 28" id="KW-0401">Integrin</keyword>
<dbReference type="GO" id="GO:0007229">
    <property type="term" value="P:integrin-mediated signaling pathway"/>
    <property type="evidence" value="ECO:0007669"/>
    <property type="project" value="UniProtKB-KW"/>
</dbReference>
<dbReference type="SUPFAM" id="SSF69179">
    <property type="entry name" value="Integrin domains"/>
    <property type="match status" value="3"/>
</dbReference>
<feature type="domain" description="EGF-like" evidence="30">
    <location>
        <begin position="1846"/>
        <end position="1878"/>
    </location>
</feature>
<feature type="domain" description="Integrin beta subunit VWA" evidence="31">
    <location>
        <begin position="1296"/>
        <end position="1712"/>
    </location>
</feature>
<dbReference type="PANTHER" id="PTHR10082:SF62">
    <property type="entry name" value="INTEGRIN BETA"/>
    <property type="match status" value="1"/>
</dbReference>
<dbReference type="InterPro" id="IPR012896">
    <property type="entry name" value="Integrin_bsu_tail"/>
</dbReference>
<evidence type="ECO:0000256" key="6">
    <source>
        <dbReference type="ARBA" id="ARBA00022475"/>
    </source>
</evidence>
<dbReference type="InterPro" id="IPR033760">
    <property type="entry name" value="Integrin_beta_N"/>
</dbReference>
<dbReference type="FunFam" id="3.40.50.410:FF:000002">
    <property type="entry name" value="Integrin beta"/>
    <property type="match status" value="3"/>
</dbReference>
<feature type="domain" description="Integrin beta subunit cytoplasmic" evidence="33">
    <location>
        <begin position="1994"/>
        <end position="2040"/>
    </location>
</feature>
<keyword evidence="11" id="KW-0479">Metal-binding</keyword>
<evidence type="ECO:0000256" key="3">
    <source>
        <dbReference type="ARBA" id="ARBA00004297"/>
    </source>
</evidence>
<keyword evidence="8" id="KW-0517">Myogenesis</keyword>
<keyword evidence="21 29" id="KW-0472">Membrane</keyword>
<comment type="subcellular location">
    <subcellularLocation>
        <location evidence="28">Cell membrane</location>
        <topology evidence="28">Single-pass type I membrane protein</topology>
    </subcellularLocation>
    <subcellularLocation>
        <location evidence="3">Cell projection</location>
        <location evidence="3">Invadopodium membrane</location>
        <topology evidence="3">Single-pass type I membrane protein</topology>
    </subcellularLocation>
    <subcellularLocation>
        <location evidence="4">Cell projection</location>
        <location evidence="4">Lamellipodium</location>
    </subcellularLocation>
    <subcellularLocation>
        <location evidence="1">Cell projection</location>
        <location evidence="1">Ruffle membrane</location>
        <topology evidence="1">Single-pass type I membrane protein</topology>
    </subcellularLocation>
    <subcellularLocation>
        <location evidence="2">Melanosome</location>
    </subcellularLocation>
    <subcellularLocation>
        <location evidence="27">Membrane raft</location>
        <topology evidence="27">Single-pass type I membrane protein</topology>
    </subcellularLocation>
</comment>
<dbReference type="GO" id="GO:0006909">
    <property type="term" value="P:phagocytosis"/>
    <property type="evidence" value="ECO:0007669"/>
    <property type="project" value="UniProtKB-KW"/>
</dbReference>
<dbReference type="InterPro" id="IPR016201">
    <property type="entry name" value="PSI"/>
</dbReference>
<evidence type="ECO:0000256" key="29">
    <source>
        <dbReference type="SAM" id="Phobius"/>
    </source>
</evidence>
<evidence type="ECO:0000259" key="34">
    <source>
        <dbReference type="SMART" id="SM01242"/>
    </source>
</evidence>
<dbReference type="InterPro" id="IPR015812">
    <property type="entry name" value="Integrin_bsu"/>
</dbReference>
<evidence type="ECO:0000256" key="2">
    <source>
        <dbReference type="ARBA" id="ARBA00004223"/>
    </source>
</evidence>
<feature type="domain" description="EGF-like" evidence="30">
    <location>
        <begin position="1763"/>
        <end position="1802"/>
    </location>
</feature>
<dbReference type="FunFam" id="1.20.5.100:FF:000002">
    <property type="entry name" value="Integrin beta"/>
    <property type="match status" value="2"/>
</dbReference>
<evidence type="ECO:0000259" key="32">
    <source>
        <dbReference type="SMART" id="SM00423"/>
    </source>
</evidence>
<dbReference type="GO" id="GO:0005925">
    <property type="term" value="C:focal adhesion"/>
    <property type="evidence" value="ECO:0007669"/>
    <property type="project" value="TreeGrafter"/>
</dbReference>
<keyword evidence="7" id="KW-0245">EGF-like domain</keyword>
<evidence type="ECO:0000256" key="14">
    <source>
        <dbReference type="ARBA" id="ARBA00022837"/>
    </source>
</evidence>
<evidence type="ECO:0000256" key="28">
    <source>
        <dbReference type="RuleBase" id="RU000633"/>
    </source>
</evidence>
<dbReference type="GO" id="GO:0016477">
    <property type="term" value="P:cell migration"/>
    <property type="evidence" value="ECO:0007669"/>
    <property type="project" value="TreeGrafter"/>
</dbReference>
<dbReference type="SUPFAM" id="SSF57196">
    <property type="entry name" value="EGF/Laminin"/>
    <property type="match status" value="4"/>
</dbReference>
<feature type="domain" description="EGF-like" evidence="30">
    <location>
        <begin position="759"/>
        <end position="792"/>
    </location>
</feature>
<keyword evidence="10 28" id="KW-0812">Transmembrane</keyword>
<dbReference type="GO" id="GO:0042470">
    <property type="term" value="C:melanosome"/>
    <property type="evidence" value="ECO:0007669"/>
    <property type="project" value="UniProtKB-SubCell"/>
</dbReference>
<dbReference type="InterPro" id="IPR000742">
    <property type="entry name" value="EGF"/>
</dbReference>
<evidence type="ECO:0007829" key="37">
    <source>
        <dbReference type="PeptideAtlas" id="A0A498NS28"/>
    </source>
</evidence>
<feature type="domain" description="EGF-like" evidence="30">
    <location>
        <begin position="1713"/>
        <end position="1749"/>
    </location>
</feature>
<keyword evidence="37" id="KW-1267">Proteomics identification</keyword>
<dbReference type="Pfam" id="PF00362">
    <property type="entry name" value="Integrin_beta"/>
    <property type="match status" value="3"/>
</dbReference>
<evidence type="ECO:0000256" key="12">
    <source>
        <dbReference type="ARBA" id="ARBA00022729"/>
    </source>
</evidence>
<dbReference type="GO" id="GO:0098609">
    <property type="term" value="P:cell-cell adhesion"/>
    <property type="evidence" value="ECO:0007669"/>
    <property type="project" value="TreeGrafter"/>
</dbReference>
<dbReference type="PROSITE" id="PS52047">
    <property type="entry name" value="I_EGF_2"/>
    <property type="match status" value="7"/>
</dbReference>
<reference evidence="35 36" key="1">
    <citation type="submission" date="2018-03" db="EMBL/GenBank/DDBJ databases">
        <title>Draft genome sequence of Rohu Carp (Labeo rohita).</title>
        <authorList>
            <person name="Das P."/>
            <person name="Kushwaha B."/>
            <person name="Joshi C.G."/>
            <person name="Kumar D."/>
            <person name="Nagpure N.S."/>
            <person name="Sahoo L."/>
            <person name="Das S.P."/>
            <person name="Bit A."/>
            <person name="Patnaik S."/>
            <person name="Meher P.K."/>
            <person name="Jayasankar P."/>
            <person name="Koringa P.G."/>
            <person name="Patel N.V."/>
            <person name="Hinsu A.T."/>
            <person name="Kumar R."/>
            <person name="Pandey M."/>
            <person name="Agarwal S."/>
            <person name="Srivastava S."/>
            <person name="Singh M."/>
            <person name="Iquebal M.A."/>
            <person name="Jaiswal S."/>
            <person name="Angadi U.B."/>
            <person name="Kumar N."/>
            <person name="Raza M."/>
            <person name="Shah T.M."/>
            <person name="Rai A."/>
            <person name="Jena J.K."/>
        </authorList>
    </citation>
    <scope>NUCLEOTIDE SEQUENCE [LARGE SCALE GENOMIC DNA]</scope>
    <source>
        <strain evidence="35">DASCIFA01</strain>
        <tissue evidence="35">Testis</tissue>
    </source>
</reference>
<dbReference type="GO" id="GO:0030027">
    <property type="term" value="C:lamellipodium"/>
    <property type="evidence" value="ECO:0007669"/>
    <property type="project" value="UniProtKB-SubCell"/>
</dbReference>
<evidence type="ECO:0000256" key="11">
    <source>
        <dbReference type="ARBA" id="ARBA00022723"/>
    </source>
</evidence>
<dbReference type="GO" id="GO:0098639">
    <property type="term" value="F:collagen binding involved in cell-matrix adhesion"/>
    <property type="evidence" value="ECO:0007669"/>
    <property type="project" value="TreeGrafter"/>
</dbReference>
<dbReference type="SUPFAM" id="SSF69687">
    <property type="entry name" value="Integrin beta tail domain"/>
    <property type="match status" value="2"/>
</dbReference>
<keyword evidence="13" id="KW-0677">Repeat</keyword>
<feature type="domain" description="PSI" evidence="32">
    <location>
        <begin position="15"/>
        <end position="65"/>
    </location>
</feature>
<dbReference type="Gene3D" id="4.10.1240.30">
    <property type="match status" value="2"/>
</dbReference>
<dbReference type="InterPro" id="IPR036465">
    <property type="entry name" value="vWFA_dom_sf"/>
</dbReference>
<feature type="domain" description="EGF-like" evidence="30">
    <location>
        <begin position="1232"/>
        <end position="1271"/>
    </location>
</feature>
<keyword evidence="18" id="KW-0965">Cell junction</keyword>
<dbReference type="InterPro" id="IPR057073">
    <property type="entry name" value="EGF_integrin_2"/>
</dbReference>
<feature type="domain" description="Integrin beta subunit tail" evidence="34">
    <location>
        <begin position="1887"/>
        <end position="1970"/>
    </location>
</feature>
<keyword evidence="23" id="KW-0675">Receptor</keyword>
<dbReference type="SUPFAM" id="SSF103575">
    <property type="entry name" value="Plexin repeat"/>
    <property type="match status" value="3"/>
</dbReference>
<dbReference type="FunFam" id="2.10.25.10:FF:000155">
    <property type="entry name" value="Integrin beta"/>
    <property type="match status" value="3"/>
</dbReference>
<dbReference type="Pfam" id="PF23105">
    <property type="entry name" value="EGF_integrin"/>
    <property type="match status" value="3"/>
</dbReference>
<dbReference type="InterPro" id="IPR015439">
    <property type="entry name" value="Integrin_b-2_sf"/>
</dbReference>
<dbReference type="SMART" id="SM00423">
    <property type="entry name" value="PSI"/>
    <property type="match status" value="3"/>
</dbReference>
<comment type="similarity">
    <text evidence="5 28">Belongs to the integrin beta chain family.</text>
</comment>
<keyword evidence="14" id="KW-0106">Calcium</keyword>
<keyword evidence="19 29" id="KW-1133">Transmembrane helix</keyword>
<dbReference type="Gene3D" id="1.20.5.100">
    <property type="entry name" value="Cytochrome c1, transmembrane anchor, C-terminal"/>
    <property type="match status" value="2"/>
</dbReference>
<evidence type="ECO:0000256" key="24">
    <source>
        <dbReference type="ARBA" id="ARBA00023180"/>
    </source>
</evidence>
<keyword evidence="25" id="KW-0966">Cell projection</keyword>
<dbReference type="Gene3D" id="2.10.25.10">
    <property type="entry name" value="Laminin"/>
    <property type="match status" value="10"/>
</dbReference>
<evidence type="ECO:0000256" key="15">
    <source>
        <dbReference type="ARBA" id="ARBA00022842"/>
    </source>
</evidence>
<feature type="domain" description="EGF-like" evidence="30">
    <location>
        <begin position="424"/>
        <end position="460"/>
    </location>
</feature>
<keyword evidence="9" id="KW-0597">Phosphoprotein</keyword>
<keyword evidence="16 28" id="KW-0130">Cell adhesion</keyword>
<keyword evidence="26" id="KW-0873">Pyrrolidone carboxylic acid</keyword>
<dbReference type="SMART" id="SM01241">
    <property type="entry name" value="Integrin_b_cyt"/>
    <property type="match status" value="2"/>
</dbReference>
<evidence type="ECO:0000256" key="10">
    <source>
        <dbReference type="ARBA" id="ARBA00022692"/>
    </source>
</evidence>
<evidence type="ECO:0000313" key="35">
    <source>
        <dbReference type="EMBL" id="RXN34765.1"/>
    </source>
</evidence>
<evidence type="ECO:0000256" key="13">
    <source>
        <dbReference type="ARBA" id="ARBA00022737"/>
    </source>
</evidence>
<dbReference type="GO" id="GO:0009986">
    <property type="term" value="C:cell surface"/>
    <property type="evidence" value="ECO:0007669"/>
    <property type="project" value="TreeGrafter"/>
</dbReference>
<evidence type="ECO:0000256" key="17">
    <source>
        <dbReference type="ARBA" id="ARBA00022907"/>
    </source>
</evidence>
<evidence type="ECO:0000256" key="20">
    <source>
        <dbReference type="ARBA" id="ARBA00023037"/>
    </source>
</evidence>
<dbReference type="FunFam" id="2.10.25.10:FF:000075">
    <property type="entry name" value="Integrin beta"/>
    <property type="match status" value="3"/>
</dbReference>
<dbReference type="FunFam" id="3.30.1680.10:FF:000002">
    <property type="entry name" value="Integrin beta"/>
    <property type="match status" value="2"/>
</dbReference>
<dbReference type="PROSITE" id="PS00243">
    <property type="entry name" value="I_EGF_1"/>
    <property type="match status" value="4"/>
</dbReference>
<dbReference type="InterPro" id="IPR014836">
    <property type="entry name" value="Integrin_bsu_cyt_dom"/>
</dbReference>
<dbReference type="GO" id="GO:0001968">
    <property type="term" value="F:fibronectin binding"/>
    <property type="evidence" value="ECO:0007669"/>
    <property type="project" value="TreeGrafter"/>
</dbReference>
<dbReference type="Pfam" id="PF07965">
    <property type="entry name" value="Integrin_B_tail"/>
    <property type="match status" value="2"/>
</dbReference>
<dbReference type="Gene3D" id="2.60.40.1510">
    <property type="entry name" value="ntegrin, alpha v. Chain A, domain 3"/>
    <property type="match status" value="3"/>
</dbReference>
<keyword evidence="24" id="KW-0325">Glycoprotein</keyword>
<dbReference type="STRING" id="84645.A0A498NS28"/>
<evidence type="ECO:0000256" key="9">
    <source>
        <dbReference type="ARBA" id="ARBA00022553"/>
    </source>
</evidence>
<dbReference type="Proteomes" id="UP000290572">
    <property type="component" value="Unassembled WGS sequence"/>
</dbReference>
<dbReference type="SMART" id="SM00181">
    <property type="entry name" value="EGF"/>
    <property type="match status" value="11"/>
</dbReference>
<dbReference type="Gene3D" id="6.20.50.10">
    <property type="match status" value="1"/>
</dbReference>
<sequence length="2041" mass="225596">MRSYLCLDYSRDGNECTKASAQSCGECIQAGEKCGWCTDEDFLKQGEQKSTRCDEIEALIKKGCSKANIENPRGTVSVNENRSLTDRSKDGAKLKPEQITQIQPQNLTLDLRSGEAQTFNLTFRRAEDYPVDLYYLMDLSYSMKDDLENVKNLGTDLMVEMQKITSDFRIGFGSFVEKTVMPYISTTPAKLLNPCTSDQNCTSPFSYKNVLNLTYNGSAFNTLVSRQQISGNLDSPEGGFDAIMQVAVCGDEIGWRDNARLLVFSTDAGFHFAGDGKLGGIVLPNDGKCHLQNNMYTMSHYYDYPSIAHLVQKLSENNIQTIFAVTEEFQPVYQSLSSEVILENTRLPEGVSISYISHCKNGVSEKGENGRKCSNISIGDQVIFEVAVTAKGCPSNGKSETIKIKPLGFTEEVKIVLNFICECECHAHGIPNSQNCSNGNGTLECGACRCNERRIGRVCECSKDEVSTEDLDANCRMDNGTDICSNNGDCVCGTCECKKRDNPEERYSGKFCECDNFNCDRSNNKLCGGHGRCECRKCICDANYTGSACDCSLDTSTCLATNKQICNGRGTCECGACKCTDSKFQGPTCEICPTCPGVCTEHKDCVQCRAFGTGDKKETCEKQCSYFNLIMKKRKDELPQPNDQPYINHCKERDANDCWFFFTYATKNDSTVEVHVAEELECPSGPDIIPIVAGVVAGIVLIGLALLLIWKLLMIIHDRREFAKFEKEKMNAKWDTGENPIYKSAVTTVVNPKYEGNNVCISANAKTCGECIQIGPQCAWCKDPGFKPSRCDDKDSLEKAGCNQLGIENPQGTVTIDKNKPVTNRKTDGGQNLRPDEIIQIQPQKLTLNLRSGESQKFTLTFKRGEDYPIDLYFLMDLSDSMQSNLENVKNLGTELAKAMQHITKDLRIGFGSLLEKPFIPVKNPCFPNNCTAPFSYINVLSLTDDTALFTQEVSKQKTSGNLDSSEAGFEAIIQAAVCTEVIGWRNGIRLLVFSTDAGFAGDGKLGGIVRPNEEKCHLENNMYTKSNYFDTPTISQLVDTLKDNNIQTIFAVTEQFRDAYQELSAQIPKSAVGSQSINPSSVVQLIIDAYNSLSSEVILENSKLPAGVSISYVSHCKNGVSEKGEFGRKCSSVSIGDEVTFDIEITATGCPSNGRSETIKIKPLGFSEEVEIILNFICECECHKDGIPNSPECSGGHGTLECGVCRCNKGQSGRLCECSQDESLTDDLDAYCRMDNGGDICSNNGECVCGTCECKKRDNPEERYSGKFCECDNFSCDRSSNRPCGDSKVCNSKQTCGECIQIGPQCAWCKDPGFKHSRCDYNNSLRNAGCIDIENPRGKVTVNKDKPFTNRIIYESQTPKPEIIQIQPQKLTLNLRSGESQKFTLKFKRAEDYSIDLYFLMDLSNSMQSNLENVKNLGTELAKAMQHITKNLRIGFGSFLEKLVMPFIMMTPKYLQNPCFPNDCSAPFSYKHVLNLTDNGTLFAQEVSKQKTSGNLDSPEAGFDAIMQAAVCTEVIGWSNATRLLVFSTDAGFHFAGDGKLGGVVHPNDGKCHLENNMYTKSNYFDYPTISQLVDTLSNNNIQTIFAVTEQFRDLYEELSTLIPKSAVGTLSTNSSNVIQLIIDAYNSLSSEVILENSKLPANVSISYISHCKHGVSGSGEKGRKCSNISIGDEKIMVTECPSEGKSETIRINPLGFNESVEIVLNFICECECHKDRILNSQNCSNGNGTLECGICRCNEGRLGRLCECSQAEFLTDDLDANCRMNNGTDICSNNGECVCGMCECKKRDNPVERYSGKFCECDNFNCDRSNDKLCGGHGRCECRKCICDANYTGNACECPLDTTTCLASNNLVCNGHGTCECGVCKCKDQFEGPTCEICPTCSRICTQYKDCVECQQFGTGSKKQTCGEECKSFSLKPVNTKEELPKQPNHCKERDIDDCWFFFTYTIKNDDKIEVHVAEKKECPSGPDIIPIVAGMVAGIVLIGLALLLIWKLLMVIHDRREFAKFEKEKMNARWDTGDNPIYKSAVTTVMNPKYEGKS</sequence>
<dbReference type="InterPro" id="IPR032695">
    <property type="entry name" value="Integrin_dom_sf"/>
</dbReference>
<comment type="caution">
    <text evidence="35">The sequence shown here is derived from an EMBL/GenBank/DDBJ whole genome shotgun (WGS) entry which is preliminary data.</text>
</comment>
<evidence type="ECO:0000256" key="25">
    <source>
        <dbReference type="ARBA" id="ARBA00023273"/>
    </source>
</evidence>
<dbReference type="InterPro" id="IPR040622">
    <property type="entry name" value="EGF_integrin_1"/>
</dbReference>
<name>A0A498NS28_LABRO</name>
<dbReference type="PRINTS" id="PR01186">
    <property type="entry name" value="INTEGRINB"/>
</dbReference>
<keyword evidence="6" id="KW-1003">Cell membrane</keyword>
<dbReference type="EMBL" id="QBIY01011165">
    <property type="protein sequence ID" value="RXN34765.1"/>
    <property type="molecule type" value="Genomic_DNA"/>
</dbReference>
<dbReference type="InterPro" id="IPR013111">
    <property type="entry name" value="EGF_extracell"/>
</dbReference>
<dbReference type="GO" id="GO:0007517">
    <property type="term" value="P:muscle organ development"/>
    <property type="evidence" value="ECO:0007669"/>
    <property type="project" value="UniProtKB-KW"/>
</dbReference>
<dbReference type="PANTHER" id="PTHR10082">
    <property type="entry name" value="INTEGRIN BETA SUBUNIT"/>
    <property type="match status" value="1"/>
</dbReference>
<dbReference type="Pfam" id="PF07974">
    <property type="entry name" value="EGF_2"/>
    <property type="match status" value="2"/>
</dbReference>
<dbReference type="Pfam" id="PF08725">
    <property type="entry name" value="Integrin_b_cyt"/>
    <property type="match status" value="2"/>
</dbReference>
<proteinExistence type="evidence at protein level"/>
<feature type="domain" description="Integrin beta subunit VWA" evidence="31">
    <location>
        <begin position="23"/>
        <end position="423"/>
    </location>
</feature>
<feature type="domain" description="PSI" evidence="32">
    <location>
        <begin position="759"/>
        <end position="803"/>
    </location>
</feature>
<evidence type="ECO:0000256" key="7">
    <source>
        <dbReference type="ARBA" id="ARBA00022536"/>
    </source>
</evidence>
<feature type="domain" description="EGF-like" evidence="30">
    <location>
        <begin position="474"/>
        <end position="513"/>
    </location>
</feature>
<feature type="domain" description="PSI" evidence="32">
    <location>
        <begin position="1290"/>
        <end position="1332"/>
    </location>
</feature>
<evidence type="ECO:0000259" key="31">
    <source>
        <dbReference type="SMART" id="SM00187"/>
    </source>
</evidence>
<evidence type="ECO:0000256" key="23">
    <source>
        <dbReference type="ARBA" id="ARBA00023170"/>
    </source>
</evidence>
<organism evidence="35 36">
    <name type="scientific">Labeo rohita</name>
    <name type="common">Indian major carp</name>
    <name type="synonym">Cyprinus rohita</name>
    <dbReference type="NCBI Taxonomy" id="84645"/>
    <lineage>
        <taxon>Eukaryota</taxon>
        <taxon>Metazoa</taxon>
        <taxon>Chordata</taxon>
        <taxon>Craniata</taxon>
        <taxon>Vertebrata</taxon>
        <taxon>Euteleostomi</taxon>
        <taxon>Actinopterygii</taxon>
        <taxon>Neopterygii</taxon>
        <taxon>Teleostei</taxon>
        <taxon>Ostariophysi</taxon>
        <taxon>Cypriniformes</taxon>
        <taxon>Cyprinidae</taxon>
        <taxon>Labeoninae</taxon>
        <taxon>Labeonini</taxon>
        <taxon>Labeo</taxon>
    </lineage>
</organism>
<dbReference type="SUPFAM" id="SSF53300">
    <property type="entry name" value="vWA-like"/>
    <property type="match status" value="3"/>
</dbReference>
<keyword evidence="12" id="KW-0732">Signal</keyword>
<dbReference type="SMART" id="SM01242">
    <property type="entry name" value="Integrin_B_tail"/>
    <property type="match status" value="2"/>
</dbReference>
<keyword evidence="15" id="KW-0460">Magnesium</keyword>
<dbReference type="GO" id="GO:0045121">
    <property type="term" value="C:membrane raft"/>
    <property type="evidence" value="ECO:0007669"/>
    <property type="project" value="UniProtKB-SubCell"/>
</dbReference>
<feature type="domain" description="Integrin beta subunit cytoplasmic" evidence="33">
    <location>
        <begin position="711"/>
        <end position="757"/>
    </location>
</feature>
<evidence type="ECO:0000256" key="19">
    <source>
        <dbReference type="ARBA" id="ARBA00022989"/>
    </source>
</evidence>
<dbReference type="GO" id="GO:0032587">
    <property type="term" value="C:ruffle membrane"/>
    <property type="evidence" value="ECO:0007669"/>
    <property type="project" value="UniProtKB-SubCell"/>
</dbReference>
<dbReference type="Pfam" id="PF18372">
    <property type="entry name" value="I-EGF_1"/>
    <property type="match status" value="3"/>
</dbReference>
<dbReference type="SMART" id="SM00187">
    <property type="entry name" value="INB"/>
    <property type="match status" value="3"/>
</dbReference>
<evidence type="ECO:0000256" key="1">
    <source>
        <dbReference type="ARBA" id="ARBA00004199"/>
    </source>
</evidence>
<gene>
    <name evidence="35" type="ORF">ROHU_014686</name>
</gene>
<dbReference type="GO" id="GO:0019901">
    <property type="term" value="F:protein kinase binding"/>
    <property type="evidence" value="ECO:0007669"/>
    <property type="project" value="TreeGrafter"/>
</dbReference>
<feature type="domain" description="Integrin beta subunit tail" evidence="34">
    <location>
        <begin position="599"/>
        <end position="687"/>
    </location>
</feature>
<dbReference type="FunFam" id="4.10.1240.30:FF:000002">
    <property type="entry name" value="Integrin beta"/>
    <property type="match status" value="1"/>
</dbReference>
<evidence type="ECO:0000256" key="22">
    <source>
        <dbReference type="ARBA" id="ARBA00023157"/>
    </source>
</evidence>
<protein>
    <recommendedName>
        <fullName evidence="28">Integrin beta</fullName>
    </recommendedName>
</protein>
<keyword evidence="36" id="KW-1185">Reference proteome</keyword>
<dbReference type="GO" id="GO:0033627">
    <property type="term" value="P:cell adhesion mediated by integrin"/>
    <property type="evidence" value="ECO:0007669"/>
    <property type="project" value="TreeGrafter"/>
</dbReference>
<dbReference type="Gene3D" id="3.30.1680.10">
    <property type="entry name" value="ligand-binding face of the semaphorins, domain 2"/>
    <property type="match status" value="3"/>
</dbReference>
<evidence type="ECO:0000259" key="30">
    <source>
        <dbReference type="SMART" id="SM00181"/>
    </source>
</evidence>
<dbReference type="Gene3D" id="3.40.50.410">
    <property type="entry name" value="von Willebrand factor, type A domain"/>
    <property type="match status" value="3"/>
</dbReference>
<evidence type="ECO:0000256" key="26">
    <source>
        <dbReference type="ARBA" id="ARBA00023283"/>
    </source>
</evidence>
<feature type="domain" description="EGF-like" evidence="30">
    <location>
        <begin position="1182"/>
        <end position="1218"/>
    </location>
</feature>
<keyword evidence="22" id="KW-1015">Disulfide bond</keyword>
<dbReference type="InterPro" id="IPR002369">
    <property type="entry name" value="Integrin_bsu_VWA"/>
</dbReference>
<evidence type="ECO:0000256" key="18">
    <source>
        <dbReference type="ARBA" id="ARBA00022949"/>
    </source>
</evidence>
<evidence type="ECO:0000256" key="21">
    <source>
        <dbReference type="ARBA" id="ARBA00023136"/>
    </source>
</evidence>
<evidence type="ECO:0000256" key="4">
    <source>
        <dbReference type="ARBA" id="ARBA00004510"/>
    </source>
</evidence>
<dbReference type="FunFam" id="2.10.25.10:FF:000043">
    <property type="entry name" value="Integrin beta"/>
    <property type="match status" value="2"/>
</dbReference>
<dbReference type="GO" id="GO:0046872">
    <property type="term" value="F:metal ion binding"/>
    <property type="evidence" value="ECO:0007669"/>
    <property type="project" value="UniProtKB-KW"/>
</dbReference>
<accession>A0A498NS28</accession>
<dbReference type="GO" id="GO:0019960">
    <property type="term" value="F:C-X3-C chemokine binding"/>
    <property type="evidence" value="ECO:0007669"/>
    <property type="project" value="TreeGrafter"/>
</dbReference>
<evidence type="ECO:0000313" key="36">
    <source>
        <dbReference type="Proteomes" id="UP000290572"/>
    </source>
</evidence>
<feature type="transmembrane region" description="Helical" evidence="29">
    <location>
        <begin position="1971"/>
        <end position="1993"/>
    </location>
</feature>
<evidence type="ECO:0000256" key="8">
    <source>
        <dbReference type="ARBA" id="ARBA00022541"/>
    </source>
</evidence>